<sequence>MAEETKVEEKVEEKTEATAAPAEETKAEEVKPNPLQRTIELTISRKELDARVAKALREKAKKAKFHGFRPGHAPAAMVRAAYGQEIQFDAINALVSAAFVEKVQEGKYHVSGYPDIAPTEGAPENEDTMSFTATFEVFPDVEVPDMKDASVTEYECELTDADVEKTLDVMRKQRATFEKADKTAADGDRVIVDFKGTLDGVAFEGGTAKDYAFALGQGRMLPEFENAIRGMKAGETKTFNLTFPENYPAKNLAGKEVQFEVTLKEVDEEILPALDDKFAKDLGVNDGIDKLKADVKENLQREVTARLEARTKQSAMNALLSVAKFPVPHAAVEEQREALVHDAIENMKAQGINLPNDSIPANAMLDQAEQRVRLGLQISAIVEKEKITSTDEQIKALADNIAKSYEDPKEVVDWYLNNPQHKAELAAVVVENNVVAWILKNAQVKKEPISFENLMGRGQQA</sequence>
<evidence type="ECO:0000256" key="9">
    <source>
        <dbReference type="ARBA" id="ARBA00023306"/>
    </source>
</evidence>
<dbReference type="SUPFAM" id="SSF102735">
    <property type="entry name" value="Trigger factor ribosome-binding domain"/>
    <property type="match status" value="1"/>
</dbReference>
<keyword evidence="9 11" id="KW-0131">Cell cycle</keyword>
<dbReference type="Pfam" id="PF00254">
    <property type="entry name" value="FKBP_C"/>
    <property type="match status" value="1"/>
</dbReference>
<dbReference type="RefSeq" id="WP_008865070.1">
    <property type="nucleotide sequence ID" value="NZ_CATXDL010000016.1"/>
</dbReference>
<keyword evidence="11" id="KW-0963">Cytoplasm</keyword>
<dbReference type="GO" id="GO:0015031">
    <property type="term" value="P:protein transport"/>
    <property type="evidence" value="ECO:0007669"/>
    <property type="project" value="UniProtKB-UniRule"/>
</dbReference>
<dbReference type="EC" id="5.2.1.8" evidence="3 11"/>
<evidence type="ECO:0000256" key="13">
    <source>
        <dbReference type="RuleBase" id="RU003914"/>
    </source>
</evidence>
<feature type="compositionally biased region" description="Basic and acidic residues" evidence="14">
    <location>
        <begin position="1"/>
        <end position="16"/>
    </location>
</feature>
<dbReference type="GO" id="GO:0051083">
    <property type="term" value="P:'de novo' cotranslational protein folding"/>
    <property type="evidence" value="ECO:0007669"/>
    <property type="project" value="TreeGrafter"/>
</dbReference>
<accession>A0A6I3S2L2</accession>
<dbReference type="PANTHER" id="PTHR30560">
    <property type="entry name" value="TRIGGER FACTOR CHAPERONE AND PEPTIDYL-PROLYL CIS/TRANS ISOMERASE"/>
    <property type="match status" value="1"/>
</dbReference>
<dbReference type="GO" id="GO:0044183">
    <property type="term" value="F:protein folding chaperone"/>
    <property type="evidence" value="ECO:0007669"/>
    <property type="project" value="TreeGrafter"/>
</dbReference>
<dbReference type="GO" id="GO:0005737">
    <property type="term" value="C:cytoplasm"/>
    <property type="evidence" value="ECO:0007669"/>
    <property type="project" value="UniProtKB-SubCell"/>
</dbReference>
<comment type="catalytic activity">
    <reaction evidence="1 11 12">
        <text>[protein]-peptidylproline (omega=180) = [protein]-peptidylproline (omega=0)</text>
        <dbReference type="Rhea" id="RHEA:16237"/>
        <dbReference type="Rhea" id="RHEA-COMP:10747"/>
        <dbReference type="Rhea" id="RHEA-COMP:10748"/>
        <dbReference type="ChEBI" id="CHEBI:83833"/>
        <dbReference type="ChEBI" id="CHEBI:83834"/>
        <dbReference type="EC" id="5.2.1.8"/>
    </reaction>
</comment>
<dbReference type="InterPro" id="IPR005215">
    <property type="entry name" value="Trig_fac"/>
</dbReference>
<dbReference type="GO" id="GO:0051301">
    <property type="term" value="P:cell division"/>
    <property type="evidence" value="ECO:0007669"/>
    <property type="project" value="UniProtKB-KW"/>
</dbReference>
<evidence type="ECO:0000256" key="14">
    <source>
        <dbReference type="SAM" id="MobiDB-lite"/>
    </source>
</evidence>
<evidence type="ECO:0000256" key="8">
    <source>
        <dbReference type="ARBA" id="ARBA00023235"/>
    </source>
</evidence>
<dbReference type="InterPro" id="IPR027304">
    <property type="entry name" value="Trigger_fact/SurA_dom_sf"/>
</dbReference>
<dbReference type="InterPro" id="IPR036611">
    <property type="entry name" value="Trigger_fac_ribosome-bd_sf"/>
</dbReference>
<dbReference type="NCBIfam" id="TIGR00115">
    <property type="entry name" value="tig"/>
    <property type="match status" value="1"/>
</dbReference>
<dbReference type="Gene3D" id="3.10.50.40">
    <property type="match status" value="1"/>
</dbReference>
<dbReference type="Gene3D" id="3.30.70.1050">
    <property type="entry name" value="Trigger factor ribosome-binding domain"/>
    <property type="match status" value="1"/>
</dbReference>
<dbReference type="PIRSF" id="PIRSF003095">
    <property type="entry name" value="Trigger_factor"/>
    <property type="match status" value="1"/>
</dbReference>
<dbReference type="Gene3D" id="1.10.3120.10">
    <property type="entry name" value="Trigger factor, C-terminal domain"/>
    <property type="match status" value="1"/>
</dbReference>
<comment type="caution">
    <text evidence="15">The sequence shown here is derived from an EMBL/GenBank/DDBJ whole genome shotgun (WGS) entry which is preliminary data.</text>
</comment>
<evidence type="ECO:0000256" key="3">
    <source>
        <dbReference type="ARBA" id="ARBA00013194"/>
    </source>
</evidence>
<evidence type="ECO:0000256" key="5">
    <source>
        <dbReference type="ARBA" id="ARBA00022618"/>
    </source>
</evidence>
<comment type="function">
    <text evidence="11">Involved in protein export. Acts as a chaperone by maintaining the newly synthesized protein in an open conformation. Functions as a peptidyl-prolyl cis-trans isomerase.</text>
</comment>
<dbReference type="InterPro" id="IPR008880">
    <property type="entry name" value="Trigger_fac_C"/>
</dbReference>
<dbReference type="SUPFAM" id="SSF109998">
    <property type="entry name" value="Triger factor/SurA peptide-binding domain-like"/>
    <property type="match status" value="1"/>
</dbReference>
<dbReference type="EMBL" id="WNCL01000046">
    <property type="protein sequence ID" value="MTU44107.1"/>
    <property type="molecule type" value="Genomic_DNA"/>
</dbReference>
<dbReference type="InterPro" id="IPR037041">
    <property type="entry name" value="Trigger_fac_C_sf"/>
</dbReference>
<comment type="domain">
    <text evidence="11">Consists of 3 domains; the N-terminus binds the ribosome, the middle domain has PPIase activity, while the C-terminus has intrinsic chaperone activity on its own.</text>
</comment>
<dbReference type="Pfam" id="PF05698">
    <property type="entry name" value="Trigger_C"/>
    <property type="match status" value="1"/>
</dbReference>
<keyword evidence="5 11" id="KW-0132">Cell division</keyword>
<evidence type="ECO:0000256" key="12">
    <source>
        <dbReference type="PROSITE-ProRule" id="PRU00277"/>
    </source>
</evidence>
<evidence type="ECO:0000256" key="6">
    <source>
        <dbReference type="ARBA" id="ARBA00023110"/>
    </source>
</evidence>
<dbReference type="HAMAP" id="MF_00303">
    <property type="entry name" value="Trigger_factor_Tig"/>
    <property type="match status" value="1"/>
</dbReference>
<evidence type="ECO:0000256" key="2">
    <source>
        <dbReference type="ARBA" id="ARBA00005464"/>
    </source>
</evidence>
<dbReference type="InterPro" id="IPR001179">
    <property type="entry name" value="PPIase_FKBP_dom"/>
</dbReference>
<dbReference type="InterPro" id="IPR008881">
    <property type="entry name" value="Trigger_fac_ribosome-bd_bac"/>
</dbReference>
<evidence type="ECO:0000256" key="10">
    <source>
        <dbReference type="ARBA" id="ARBA00029986"/>
    </source>
</evidence>
<comment type="similarity">
    <text evidence="2 11 13">Belongs to the FKBP-type PPIase family. Tig subfamily.</text>
</comment>
<dbReference type="GO" id="GO:0003755">
    <property type="term" value="F:peptidyl-prolyl cis-trans isomerase activity"/>
    <property type="evidence" value="ECO:0007669"/>
    <property type="project" value="UniProtKB-UniRule"/>
</dbReference>
<evidence type="ECO:0000256" key="4">
    <source>
        <dbReference type="ARBA" id="ARBA00016902"/>
    </source>
</evidence>
<dbReference type="InterPro" id="IPR046357">
    <property type="entry name" value="PPIase_dom_sf"/>
</dbReference>
<dbReference type="SUPFAM" id="SSF54534">
    <property type="entry name" value="FKBP-like"/>
    <property type="match status" value="1"/>
</dbReference>
<dbReference type="GeneID" id="43349923"/>
<dbReference type="Proteomes" id="UP000462362">
    <property type="component" value="Unassembled WGS sequence"/>
</dbReference>
<keyword evidence="7 11" id="KW-0143">Chaperone</keyword>
<evidence type="ECO:0000256" key="11">
    <source>
        <dbReference type="HAMAP-Rule" id="MF_00303"/>
    </source>
</evidence>
<evidence type="ECO:0000256" key="1">
    <source>
        <dbReference type="ARBA" id="ARBA00000971"/>
    </source>
</evidence>
<reference evidence="15 16" key="1">
    <citation type="journal article" date="2019" name="Nat. Med.">
        <title>A library of human gut bacterial isolates paired with longitudinal multiomics data enables mechanistic microbiome research.</title>
        <authorList>
            <person name="Poyet M."/>
            <person name="Groussin M."/>
            <person name="Gibbons S.M."/>
            <person name="Avila-Pacheco J."/>
            <person name="Jiang X."/>
            <person name="Kearney S.M."/>
            <person name="Perrotta A.R."/>
            <person name="Berdy B."/>
            <person name="Zhao S."/>
            <person name="Lieberman T.D."/>
            <person name="Swanson P.K."/>
            <person name="Smith M."/>
            <person name="Roesemann S."/>
            <person name="Alexander J.E."/>
            <person name="Rich S.A."/>
            <person name="Livny J."/>
            <person name="Vlamakis H."/>
            <person name="Clish C."/>
            <person name="Bullock K."/>
            <person name="Deik A."/>
            <person name="Scott J."/>
            <person name="Pierce K.A."/>
            <person name="Xavier R.J."/>
            <person name="Alm E.J."/>
        </authorList>
    </citation>
    <scope>NUCLEOTIDE SEQUENCE [LARGE SCALE GENOMIC DNA]</scope>
    <source>
        <strain evidence="15 16">BIOML-A2</strain>
    </source>
</reference>
<proteinExistence type="inferred from homology"/>
<evidence type="ECO:0000256" key="7">
    <source>
        <dbReference type="ARBA" id="ARBA00023186"/>
    </source>
</evidence>
<dbReference type="GO" id="GO:0043335">
    <property type="term" value="P:protein unfolding"/>
    <property type="evidence" value="ECO:0007669"/>
    <property type="project" value="TreeGrafter"/>
</dbReference>
<dbReference type="PROSITE" id="PS50059">
    <property type="entry name" value="FKBP_PPIASE"/>
    <property type="match status" value="1"/>
</dbReference>
<evidence type="ECO:0000313" key="15">
    <source>
        <dbReference type="EMBL" id="MTU44107.1"/>
    </source>
</evidence>
<dbReference type="PANTHER" id="PTHR30560:SF3">
    <property type="entry name" value="TRIGGER FACTOR-LIKE PROTEIN TIG, CHLOROPLASTIC"/>
    <property type="match status" value="1"/>
</dbReference>
<name>A0A6I3S2L2_9BURK</name>
<keyword evidence="6 11" id="KW-0697">Rotamase</keyword>
<organism evidence="15 16">
    <name type="scientific">Parasutterella excrementihominis</name>
    <dbReference type="NCBI Taxonomy" id="487175"/>
    <lineage>
        <taxon>Bacteria</taxon>
        <taxon>Pseudomonadati</taxon>
        <taxon>Pseudomonadota</taxon>
        <taxon>Betaproteobacteria</taxon>
        <taxon>Burkholderiales</taxon>
        <taxon>Sutterellaceae</taxon>
        <taxon>Parasutterella</taxon>
    </lineage>
</organism>
<dbReference type="Pfam" id="PF05697">
    <property type="entry name" value="Trigger_N"/>
    <property type="match status" value="1"/>
</dbReference>
<dbReference type="GO" id="GO:0043022">
    <property type="term" value="F:ribosome binding"/>
    <property type="evidence" value="ECO:0007669"/>
    <property type="project" value="TreeGrafter"/>
</dbReference>
<dbReference type="FunFam" id="3.10.50.40:FF:000001">
    <property type="entry name" value="Trigger factor"/>
    <property type="match status" value="1"/>
</dbReference>
<keyword evidence="8 11" id="KW-0413">Isomerase</keyword>
<feature type="region of interest" description="Disordered" evidence="14">
    <location>
        <begin position="1"/>
        <end position="34"/>
    </location>
</feature>
<comment type="subcellular location">
    <subcellularLocation>
        <location evidence="11">Cytoplasm</location>
    </subcellularLocation>
    <text evidence="11">About half TF is bound to the ribosome near the polypeptide exit tunnel while the other half is free in the cytoplasm.</text>
</comment>
<gene>
    <name evidence="11" type="primary">tig</name>
    <name evidence="15" type="ORF">GMD42_10950</name>
</gene>
<dbReference type="AlphaFoldDB" id="A0A6I3S2L2"/>
<protein>
    <recommendedName>
        <fullName evidence="4 11">Trigger factor</fullName>
        <shortName evidence="11">TF</shortName>
        <ecNumber evidence="3 11">5.2.1.8</ecNumber>
    </recommendedName>
    <alternativeName>
        <fullName evidence="10 11">PPIase</fullName>
    </alternativeName>
</protein>
<evidence type="ECO:0000313" key="16">
    <source>
        <dbReference type="Proteomes" id="UP000462362"/>
    </source>
</evidence>